<dbReference type="STRING" id="33888.A6122_0495"/>
<dbReference type="EMBL" id="CP015515">
    <property type="protein sequence ID" value="AND15653.1"/>
    <property type="molecule type" value="Genomic_DNA"/>
</dbReference>
<dbReference type="Proteomes" id="UP000077071">
    <property type="component" value="Chromosome"/>
</dbReference>
<dbReference type="RefSeq" id="WP_068251245.1">
    <property type="nucleotide sequence ID" value="NZ_CP015515.1"/>
</dbReference>
<dbReference type="SUPFAM" id="SSF56219">
    <property type="entry name" value="DNase I-like"/>
    <property type="match status" value="1"/>
</dbReference>
<dbReference type="Gene3D" id="3.60.10.10">
    <property type="entry name" value="Endonuclease/exonuclease/phosphatase"/>
    <property type="match status" value="1"/>
</dbReference>
<evidence type="ECO:0000313" key="2">
    <source>
        <dbReference type="EMBL" id="AND15653.1"/>
    </source>
</evidence>
<dbReference type="Pfam" id="PF03372">
    <property type="entry name" value="Exo_endo_phos"/>
    <property type="match status" value="1"/>
</dbReference>
<evidence type="ECO:0000313" key="3">
    <source>
        <dbReference type="Proteomes" id="UP000077071"/>
    </source>
</evidence>
<organism evidence="2 3">
    <name type="scientific">Rathayibacter tritici</name>
    <dbReference type="NCBI Taxonomy" id="33888"/>
    <lineage>
        <taxon>Bacteria</taxon>
        <taxon>Bacillati</taxon>
        <taxon>Actinomycetota</taxon>
        <taxon>Actinomycetes</taxon>
        <taxon>Micrococcales</taxon>
        <taxon>Microbacteriaceae</taxon>
        <taxon>Rathayibacter</taxon>
    </lineage>
</organism>
<dbReference type="InterPro" id="IPR036691">
    <property type="entry name" value="Endo/exonu/phosph_ase_sf"/>
</dbReference>
<keyword evidence="3" id="KW-1185">Reference proteome</keyword>
<evidence type="ECO:0000259" key="1">
    <source>
        <dbReference type="Pfam" id="PF03372"/>
    </source>
</evidence>
<proteinExistence type="predicted"/>
<name>A0A160KQL0_9MICO</name>
<dbReference type="OrthoDB" id="4398889at2"/>
<dbReference type="InterPro" id="IPR005135">
    <property type="entry name" value="Endo/exonuclease/phosphatase"/>
</dbReference>
<reference evidence="2 3" key="1">
    <citation type="submission" date="2016-05" db="EMBL/GenBank/DDBJ databases">
        <title>Complete genome sequence of Rathayibacter tritici NCPPB 1953.</title>
        <authorList>
            <person name="Park J."/>
            <person name="Lee H.-H."/>
            <person name="Lee S.-W."/>
            <person name="Seo Y.-S."/>
        </authorList>
    </citation>
    <scope>NUCLEOTIDE SEQUENCE [LARGE SCALE GENOMIC DNA]</scope>
    <source>
        <strain evidence="2 3">NCPPB 1953</strain>
    </source>
</reference>
<sequence>MQPTERALRVISYNLREHRAHAEIAPLAARHDIDVLCLQECDTTKLPQEVGALRLASVTARNRLGLAVYYSQDRFELSASAAFELSKSMHDRVMSPAHERLLAVRLDDRDGGSIAVSSFHAAPLSAGNALRRKQIDEALNRLREYAPDTPSLMVGDYNYPWFFRRLDRRMTRNGYLVSRSDSPTYARYRYFSGHFDFAISDSVRIERVSTLPQGVSDHLPVMVDAHYTVPAA</sequence>
<accession>A0A160KQL0</accession>
<gene>
    <name evidence="2" type="ORF">A6122_0495</name>
</gene>
<dbReference type="PATRIC" id="fig|33888.3.peg.559"/>
<protein>
    <recommendedName>
        <fullName evidence="1">Endonuclease/exonuclease/phosphatase domain-containing protein</fullName>
    </recommendedName>
</protein>
<dbReference type="KEGG" id="rtn:A6122_0495"/>
<dbReference type="GO" id="GO:0003824">
    <property type="term" value="F:catalytic activity"/>
    <property type="evidence" value="ECO:0007669"/>
    <property type="project" value="InterPro"/>
</dbReference>
<feature type="domain" description="Endonuclease/exonuclease/phosphatase" evidence="1">
    <location>
        <begin position="12"/>
        <end position="218"/>
    </location>
</feature>
<dbReference type="AlphaFoldDB" id="A0A160KQL0"/>